<dbReference type="FunFam" id="3.40.50.300:FF:000025">
    <property type="entry name" value="ATP-dependent Clp protease subunit"/>
    <property type="match status" value="1"/>
</dbReference>
<feature type="domain" description="AAA+ ATPase" evidence="6">
    <location>
        <begin position="613"/>
        <end position="752"/>
    </location>
</feature>
<dbReference type="Pfam" id="PF00004">
    <property type="entry name" value="AAA"/>
    <property type="match status" value="1"/>
</dbReference>
<evidence type="ECO:0000256" key="5">
    <source>
        <dbReference type="SAM" id="Coils"/>
    </source>
</evidence>
<dbReference type="InterPro" id="IPR050130">
    <property type="entry name" value="ClpA_ClpB"/>
</dbReference>
<organism evidence="8">
    <name type="scientific">Staphylococcus aureus</name>
    <dbReference type="NCBI Taxonomy" id="1280"/>
    <lineage>
        <taxon>Bacteria</taxon>
        <taxon>Bacillati</taxon>
        <taxon>Bacillota</taxon>
        <taxon>Bacilli</taxon>
        <taxon>Bacillales</taxon>
        <taxon>Staphylococcaceae</taxon>
        <taxon>Staphylococcus</taxon>
    </lineage>
</organism>
<evidence type="ECO:0000256" key="2">
    <source>
        <dbReference type="ARBA" id="ARBA00022741"/>
    </source>
</evidence>
<evidence type="ECO:0000256" key="1">
    <source>
        <dbReference type="ARBA" id="ARBA00022737"/>
    </source>
</evidence>
<dbReference type="RefSeq" id="WP_221920147.1">
    <property type="nucleotide sequence ID" value="NZ_JAMYYE010000015.1"/>
</dbReference>
<sequence>MKVTTNNLNLIEYKITKQCKEVFENVLNLIAKKKRKIIETQDLLLAFASTADTGAAYSLGRFSITKKKLEDEIKQAKLMDKRYIEINEDEFEQNDLFISQKKKRKIQEYIKTNQVQFIYESSTDQAIKYMSEYPISNNVKDIIDFAEEMRFQNNPSGGIDTYWIIMGMSQDEDCNAYHVLKKLMLKYDNIFDGDKMSERFQNRSYLANNYYDGRNEEEQRKNATIRNRISNKLADPSYSILEDITTDLTEKARNKELMPAIKREREIHHMEIALSRRDKNNVSLIGKGGVGKSAIVDGLALKIVNNEIPSLKNKKILQFSVNDLISVIQGETFKGIQRFMSEMKREKDVILFVDEIHMLGKSKGLTDILKPAMARSDFRIIGATTPREWQSYISSDTALTRRFEIIKIDEPSVEDTVEIINQVIPIYENFHHVNFEKETIKLASQLGKKYFPKEQLPDLAFTILDNAGAICRIEQGQTTNLQTPYLDKMNRLKEDLKQAQVKEFNDKQVEKLRREIQQLEKNYSRKMSNIEKITFDYLVTKEHIKKAIEQRLGEGFEVVELKEDEDYSDIEIDRLRQLKDTMKSQIIGQDEAIETIANAVIRKKLGFKQSNRPVGVFMLLGTTGVGKTETAKILNKTLYRDEQNIIRYDMSEYQKEHEVSKLIGPPPGYIGFGQDGDLVKTVIEHPRAVILFDEIEKAHPKIFDVLLQVFDDGRLTNSLGETADFSESIILLTSNIGASDIQNRKVVGLNQTNKNGTDFEMIDESIREALKQYFRPEFLNRIDEMITFKPLNQQEIFEITHLLIKKEVDLIESMGYNIEFSNEAIRLIANLCYEPKNGARPIKRGISKLLEDRLSEEIINGTLKKGNTIKVTEYNNELLIDYI</sequence>
<dbReference type="InterPro" id="IPR003593">
    <property type="entry name" value="AAA+_ATPase"/>
</dbReference>
<dbReference type="InterPro" id="IPR019489">
    <property type="entry name" value="Clp_ATPase_C"/>
</dbReference>
<proteinExistence type="predicted"/>
<dbReference type="InterPro" id="IPR001270">
    <property type="entry name" value="ClpA/B"/>
</dbReference>
<keyword evidence="2" id="KW-0547">Nucleotide-binding</keyword>
<dbReference type="GO" id="GO:0005524">
    <property type="term" value="F:ATP binding"/>
    <property type="evidence" value="ECO:0007669"/>
    <property type="project" value="UniProtKB-KW"/>
</dbReference>
<dbReference type="Gene3D" id="1.10.8.60">
    <property type="match status" value="2"/>
</dbReference>
<dbReference type="CDD" id="cd00009">
    <property type="entry name" value="AAA"/>
    <property type="match status" value="1"/>
</dbReference>
<keyword evidence="1" id="KW-0677">Repeat</keyword>
<dbReference type="SMART" id="SM00382">
    <property type="entry name" value="AAA"/>
    <property type="match status" value="2"/>
</dbReference>
<feature type="domain" description="Clp ATPase C-terminal" evidence="7">
    <location>
        <begin position="791"/>
        <end position="880"/>
    </location>
</feature>
<dbReference type="Pfam" id="PF07724">
    <property type="entry name" value="AAA_2"/>
    <property type="match status" value="1"/>
</dbReference>
<keyword evidence="4" id="KW-0143">Chaperone</keyword>
<dbReference type="SMART" id="SM01086">
    <property type="entry name" value="ClpB_D2-small"/>
    <property type="match status" value="1"/>
</dbReference>
<dbReference type="PANTHER" id="PTHR11638">
    <property type="entry name" value="ATP-DEPENDENT CLP PROTEASE"/>
    <property type="match status" value="1"/>
</dbReference>
<dbReference type="AlphaFoldDB" id="A0A6C0NCJ3"/>
<feature type="coiled-coil region" evidence="5">
    <location>
        <begin position="502"/>
        <end position="529"/>
    </location>
</feature>
<evidence type="ECO:0000259" key="7">
    <source>
        <dbReference type="SMART" id="SM01086"/>
    </source>
</evidence>
<dbReference type="Pfam" id="PF10431">
    <property type="entry name" value="ClpB_D2-small"/>
    <property type="match status" value="1"/>
</dbReference>
<evidence type="ECO:0000313" key="8">
    <source>
        <dbReference type="EMBL" id="QHW08620.1"/>
    </source>
</evidence>
<protein>
    <submittedName>
        <fullName evidence="8">ClpB protein</fullName>
    </submittedName>
</protein>
<dbReference type="PANTHER" id="PTHR11638:SF18">
    <property type="entry name" value="HEAT SHOCK PROTEIN 104"/>
    <property type="match status" value="1"/>
</dbReference>
<evidence type="ECO:0000256" key="3">
    <source>
        <dbReference type="ARBA" id="ARBA00022840"/>
    </source>
</evidence>
<accession>A0A6C0NCJ3</accession>
<keyword evidence="3" id="KW-0067">ATP-binding</keyword>
<dbReference type="InterPro" id="IPR003959">
    <property type="entry name" value="ATPase_AAA_core"/>
</dbReference>
<feature type="domain" description="AAA+ ATPase" evidence="6">
    <location>
        <begin position="278"/>
        <end position="409"/>
    </location>
</feature>
<dbReference type="GO" id="GO:0005737">
    <property type="term" value="C:cytoplasm"/>
    <property type="evidence" value="ECO:0007669"/>
    <property type="project" value="TreeGrafter"/>
</dbReference>
<evidence type="ECO:0000259" key="6">
    <source>
        <dbReference type="SMART" id="SM00382"/>
    </source>
</evidence>
<dbReference type="InterPro" id="IPR041546">
    <property type="entry name" value="ClpA/ClpB_AAA_lid"/>
</dbReference>
<name>A0A6C0NCJ3_STAAU</name>
<dbReference type="PRINTS" id="PR00300">
    <property type="entry name" value="CLPPROTEASEA"/>
</dbReference>
<dbReference type="SUPFAM" id="SSF52540">
    <property type="entry name" value="P-loop containing nucleoside triphosphate hydrolases"/>
    <property type="match status" value="2"/>
</dbReference>
<dbReference type="Gene3D" id="4.10.860.10">
    <property type="entry name" value="UVR domain"/>
    <property type="match status" value="1"/>
</dbReference>
<dbReference type="Pfam" id="PF17871">
    <property type="entry name" value="AAA_lid_9"/>
    <property type="match status" value="1"/>
</dbReference>
<dbReference type="CDD" id="cd19499">
    <property type="entry name" value="RecA-like_ClpB_Hsp104-like"/>
    <property type="match status" value="1"/>
</dbReference>
<dbReference type="Gene3D" id="3.40.50.300">
    <property type="entry name" value="P-loop containing nucleotide triphosphate hydrolases"/>
    <property type="match status" value="2"/>
</dbReference>
<dbReference type="GO" id="GO:0016887">
    <property type="term" value="F:ATP hydrolysis activity"/>
    <property type="evidence" value="ECO:0007669"/>
    <property type="project" value="InterPro"/>
</dbReference>
<dbReference type="InterPro" id="IPR027417">
    <property type="entry name" value="P-loop_NTPase"/>
</dbReference>
<evidence type="ECO:0000256" key="4">
    <source>
        <dbReference type="ARBA" id="ARBA00023186"/>
    </source>
</evidence>
<keyword evidence="5" id="KW-0175">Coiled coil</keyword>
<dbReference type="EMBL" id="MN220716">
    <property type="protein sequence ID" value="QHW08620.1"/>
    <property type="molecule type" value="Genomic_DNA"/>
</dbReference>
<dbReference type="GO" id="GO:0034605">
    <property type="term" value="P:cellular response to heat"/>
    <property type="evidence" value="ECO:0007669"/>
    <property type="project" value="TreeGrafter"/>
</dbReference>
<reference evidence="8" key="1">
    <citation type="journal article" date="2019" name="J. Antimicrob. Chemother.">
        <title>A novel SCCmec type V variant in porcine MRSA ST398 from China.</title>
        <authorList>
            <person name="Ji X."/>
            <person name="Kruger H."/>
            <person name="Fessler A.T."/>
            <person name="Liu J."/>
            <person name="Zeng Z."/>
            <person name="Wang Y."/>
            <person name="Wu C."/>
            <person name="Schwarz S."/>
        </authorList>
    </citation>
    <scope>NUCLEOTIDE SEQUENCE</scope>
    <source>
        <strain evidence="8">SHP6P021P</strain>
    </source>
</reference>